<keyword evidence="2" id="KW-1185">Reference proteome</keyword>
<dbReference type="OrthoDB" id="1337439at2759"/>
<evidence type="ECO:0000313" key="1">
    <source>
        <dbReference type="EMBL" id="KAE9618900.1"/>
    </source>
</evidence>
<dbReference type="EMBL" id="WOCE01000002">
    <property type="protein sequence ID" value="KAE9618900.1"/>
    <property type="molecule type" value="Genomic_DNA"/>
</dbReference>
<reference evidence="2" key="1">
    <citation type="journal article" date="2020" name="Nat. Commun.">
        <title>Genome sequence of the cluster root forming white lupin.</title>
        <authorList>
            <person name="Hufnagel B."/>
            <person name="Marques A."/>
            <person name="Soriano A."/>
            <person name="Marques L."/>
            <person name="Divol F."/>
            <person name="Doumas P."/>
            <person name="Sallet E."/>
            <person name="Mancinotti D."/>
            <person name="Carrere S."/>
            <person name="Marande W."/>
            <person name="Arribat S."/>
            <person name="Keller J."/>
            <person name="Huneau C."/>
            <person name="Blein T."/>
            <person name="Aime D."/>
            <person name="Laguerre M."/>
            <person name="Taylor J."/>
            <person name="Schubert V."/>
            <person name="Nelson M."/>
            <person name="Geu-Flores F."/>
            <person name="Crespi M."/>
            <person name="Gallardo-Guerrero K."/>
            <person name="Delaux P.-M."/>
            <person name="Salse J."/>
            <person name="Berges H."/>
            <person name="Guyot R."/>
            <person name="Gouzy J."/>
            <person name="Peret B."/>
        </authorList>
    </citation>
    <scope>NUCLEOTIDE SEQUENCE [LARGE SCALE GENOMIC DNA]</scope>
    <source>
        <strain evidence="2">cv. Amiga</strain>
    </source>
</reference>
<organism evidence="1 2">
    <name type="scientific">Lupinus albus</name>
    <name type="common">White lupine</name>
    <name type="synonym">Lupinus termis</name>
    <dbReference type="NCBI Taxonomy" id="3870"/>
    <lineage>
        <taxon>Eukaryota</taxon>
        <taxon>Viridiplantae</taxon>
        <taxon>Streptophyta</taxon>
        <taxon>Embryophyta</taxon>
        <taxon>Tracheophyta</taxon>
        <taxon>Spermatophyta</taxon>
        <taxon>Magnoliopsida</taxon>
        <taxon>eudicotyledons</taxon>
        <taxon>Gunneridae</taxon>
        <taxon>Pentapetalae</taxon>
        <taxon>rosids</taxon>
        <taxon>fabids</taxon>
        <taxon>Fabales</taxon>
        <taxon>Fabaceae</taxon>
        <taxon>Papilionoideae</taxon>
        <taxon>50 kb inversion clade</taxon>
        <taxon>genistoids sensu lato</taxon>
        <taxon>core genistoids</taxon>
        <taxon>Genisteae</taxon>
        <taxon>Lupinus</taxon>
    </lineage>
</organism>
<dbReference type="PANTHER" id="PTHR33511">
    <property type="entry name" value="OS06G0632400 PROTEIN"/>
    <property type="match status" value="1"/>
</dbReference>
<proteinExistence type="predicted"/>
<accession>A0A6A4QYM3</accession>
<gene>
    <name evidence="1" type="ORF">Lalb_Chr02g0147521</name>
</gene>
<dbReference type="AlphaFoldDB" id="A0A6A4QYM3"/>
<name>A0A6A4QYM3_LUPAL</name>
<protein>
    <submittedName>
        <fullName evidence="1">Uncharacterized protein</fullName>
    </submittedName>
</protein>
<sequence>MGGNKHRKSSQSFFSIFNIFSSKKSRAVQYDAYDSDPKVWPSDYDRDQWGFAEPDIDRKAEAFILNYKKRVSESERFQLNPAAGIP</sequence>
<comment type="caution">
    <text evidence="1">The sequence shown here is derived from an EMBL/GenBank/DDBJ whole genome shotgun (WGS) entry which is preliminary data.</text>
</comment>
<evidence type="ECO:0000313" key="2">
    <source>
        <dbReference type="Proteomes" id="UP000447434"/>
    </source>
</evidence>
<dbReference type="Proteomes" id="UP000447434">
    <property type="component" value="Chromosome 2"/>
</dbReference>